<dbReference type="InterPro" id="IPR009003">
    <property type="entry name" value="Peptidase_S1_PA"/>
</dbReference>
<keyword evidence="1" id="KW-0378">Hydrolase</keyword>
<protein>
    <submittedName>
        <fullName evidence="1">Serine protease</fullName>
    </submittedName>
</protein>
<dbReference type="SUPFAM" id="SSF50494">
    <property type="entry name" value="Trypsin-like serine proteases"/>
    <property type="match status" value="1"/>
</dbReference>
<evidence type="ECO:0000313" key="1">
    <source>
        <dbReference type="EMBL" id="TRA91533.1"/>
    </source>
</evidence>
<dbReference type="GO" id="GO:0008233">
    <property type="term" value="F:peptidase activity"/>
    <property type="evidence" value="ECO:0007669"/>
    <property type="project" value="UniProtKB-KW"/>
</dbReference>
<evidence type="ECO:0000313" key="2">
    <source>
        <dbReference type="Proteomes" id="UP000320858"/>
    </source>
</evidence>
<dbReference type="Pfam" id="PF13365">
    <property type="entry name" value="Trypsin_2"/>
    <property type="match status" value="1"/>
</dbReference>
<dbReference type="AlphaFoldDB" id="A0AA94VGH8"/>
<dbReference type="InterPro" id="IPR043504">
    <property type="entry name" value="Peptidase_S1_PA_chymotrypsin"/>
</dbReference>
<sequence>MKLPWLEIFKRKRAESPPVVLPPLEGTDDNAFYQITDDSGNVLDDATRMVVPLFSYPTKPGDPVRMLGTGFFIAPRLIATAKHVVDEVLDRTAPDGLVRQKSALMTMVRRSNSSAFEERRIHIVSTVDGCDVAVCQVDAGSRCEKCAPLRISKAEVGETVFTFAFPNTEIVDRDGKHVLVTNPAFYRGEVVEYYPEGRDKYLLSWPLYHVDFHMHPGASGGPVFDRSGFVIGINCASMEPERSIAYVTDIENVKHAVVSNVTYGNKPPMNMTIGEMIKNSYIDPFPQLKGKAVFKHVNKINLL</sequence>
<comment type="caution">
    <text evidence="1">The sequence shown here is derived from an EMBL/GenBank/DDBJ whole genome shotgun (WGS) entry which is preliminary data.</text>
</comment>
<dbReference type="Proteomes" id="UP000320858">
    <property type="component" value="Unassembled WGS sequence"/>
</dbReference>
<organism evidence="1 2">
    <name type="scientific">Rhizobium rhizogenes</name>
    <name type="common">Agrobacterium rhizogenes</name>
    <dbReference type="NCBI Taxonomy" id="359"/>
    <lineage>
        <taxon>Bacteria</taxon>
        <taxon>Pseudomonadati</taxon>
        <taxon>Pseudomonadota</taxon>
        <taxon>Alphaproteobacteria</taxon>
        <taxon>Hyphomicrobiales</taxon>
        <taxon>Rhizobiaceae</taxon>
        <taxon>Rhizobium/Agrobacterium group</taxon>
        <taxon>Rhizobium</taxon>
    </lineage>
</organism>
<accession>A0AA94VGH8</accession>
<keyword evidence="1" id="KW-0645">Protease</keyword>
<dbReference type="Gene3D" id="2.40.10.10">
    <property type="entry name" value="Trypsin-like serine proteases"/>
    <property type="match status" value="2"/>
</dbReference>
<reference evidence="1 2" key="1">
    <citation type="journal article" date="2019" name="Appl. Microbiol. Biotechnol.">
        <title>Differential efficiency of wild type rhizogenic strains for rol gene transformation of plants.</title>
        <authorList>
            <person name="Desmet S."/>
            <person name="De Keyser E."/>
            <person name="Van Vaerenbergh J."/>
            <person name="Baeyen S."/>
            <person name="Van Huylenbroeck J."/>
            <person name="Geelen D."/>
            <person name="Dhooghe E."/>
        </authorList>
    </citation>
    <scope>NUCLEOTIDE SEQUENCE [LARGE SCALE GENOMIC DNA]</scope>
    <source>
        <strain evidence="1 2">B 4.1</strain>
    </source>
</reference>
<dbReference type="GO" id="GO:0006508">
    <property type="term" value="P:proteolysis"/>
    <property type="evidence" value="ECO:0007669"/>
    <property type="project" value="UniProtKB-KW"/>
</dbReference>
<dbReference type="EMBL" id="SGOB01000001">
    <property type="protein sequence ID" value="TRA91533.1"/>
    <property type="molecule type" value="Genomic_DNA"/>
</dbReference>
<dbReference type="RefSeq" id="WP_065661282.1">
    <property type="nucleotide sequence ID" value="NZ_SGOB01000001.1"/>
</dbReference>
<proteinExistence type="predicted"/>
<name>A0AA94VGH8_RHIRH</name>
<gene>
    <name evidence="1" type="ORF">EXN24_08700</name>
</gene>